<feature type="region of interest" description="Disordered" evidence="2">
    <location>
        <begin position="163"/>
        <end position="189"/>
    </location>
</feature>
<protein>
    <submittedName>
        <fullName evidence="4">Uncharacterized protein</fullName>
    </submittedName>
</protein>
<dbReference type="STRING" id="62324.A0A182R6U0"/>
<evidence type="ECO:0000256" key="3">
    <source>
        <dbReference type="SAM" id="SignalP"/>
    </source>
</evidence>
<keyword evidence="1" id="KW-0175">Coiled coil</keyword>
<accession>A0A182R6U0</accession>
<evidence type="ECO:0000256" key="1">
    <source>
        <dbReference type="SAM" id="Coils"/>
    </source>
</evidence>
<sequence length="249" mass="27747">MLKMEKSHHFTRIWFGLVLMAVISVPPRVISMPCTSGANGQTVNAIRSDRASATGSKSAGAPNAVPTVASSTPSAIKKDLFMSRGWGAGGMPFSMFYLNHYTKAHKAYAQNQQQQQQQQLQQQQLQQQQQQQQLQQQQQQQQGQQQLQKQAQEQSIKEQQLLRIQEDRSSGRSQEDTADKDTGYPLPPKTLPFGTGYAPEPNAVHAQQLRTDTDYVDGASSVRTSKVNTPRRQYTVPQLFVSYGWGPLG</sequence>
<evidence type="ECO:0000256" key="2">
    <source>
        <dbReference type="SAM" id="MobiDB-lite"/>
    </source>
</evidence>
<feature type="chain" id="PRO_5008873747" evidence="3">
    <location>
        <begin position="32"/>
        <end position="249"/>
    </location>
</feature>
<feature type="signal peptide" evidence="3">
    <location>
        <begin position="1"/>
        <end position="31"/>
    </location>
</feature>
<proteinExistence type="predicted"/>
<feature type="region of interest" description="Disordered" evidence="2">
    <location>
        <begin position="49"/>
        <end position="73"/>
    </location>
</feature>
<evidence type="ECO:0000313" key="4">
    <source>
        <dbReference type="EnsemblMetazoa" id="AFUN001888-PA"/>
    </source>
</evidence>
<keyword evidence="3" id="KW-0732">Signal</keyword>
<feature type="compositionally biased region" description="Basic and acidic residues" evidence="2">
    <location>
        <begin position="164"/>
        <end position="182"/>
    </location>
</feature>
<name>A0A182R6U0_ANOFN</name>
<organism evidence="4">
    <name type="scientific">Anopheles funestus</name>
    <name type="common">African malaria mosquito</name>
    <dbReference type="NCBI Taxonomy" id="62324"/>
    <lineage>
        <taxon>Eukaryota</taxon>
        <taxon>Metazoa</taxon>
        <taxon>Ecdysozoa</taxon>
        <taxon>Arthropoda</taxon>
        <taxon>Hexapoda</taxon>
        <taxon>Insecta</taxon>
        <taxon>Pterygota</taxon>
        <taxon>Neoptera</taxon>
        <taxon>Endopterygota</taxon>
        <taxon>Diptera</taxon>
        <taxon>Nematocera</taxon>
        <taxon>Culicoidea</taxon>
        <taxon>Culicidae</taxon>
        <taxon>Anophelinae</taxon>
        <taxon>Anopheles</taxon>
    </lineage>
</organism>
<reference evidence="4" key="1">
    <citation type="submission" date="2020-05" db="UniProtKB">
        <authorList>
            <consortium name="EnsemblMetazoa"/>
        </authorList>
    </citation>
    <scope>IDENTIFICATION</scope>
    <source>
        <strain evidence="4">FUMOZ</strain>
    </source>
</reference>
<dbReference type="EnsemblMetazoa" id="AFUN001888-RA">
    <property type="protein sequence ID" value="AFUN001888-PA"/>
    <property type="gene ID" value="AFUN001888"/>
</dbReference>
<feature type="coiled-coil region" evidence="1">
    <location>
        <begin position="106"/>
        <end position="154"/>
    </location>
</feature>
<dbReference type="AlphaFoldDB" id="A0A182R6U0"/>
<dbReference type="VEuPathDB" id="VectorBase:AFUN2_005931"/>
<dbReference type="VEuPathDB" id="VectorBase:AFUN001888"/>